<dbReference type="EMBL" id="CAJVPT010006082">
    <property type="protein sequence ID" value="CAG8527190.1"/>
    <property type="molecule type" value="Genomic_DNA"/>
</dbReference>
<gene>
    <name evidence="1" type="ORF">ACOLOM_LOCUS3917</name>
</gene>
<reference evidence="1" key="1">
    <citation type="submission" date="2021-06" db="EMBL/GenBank/DDBJ databases">
        <authorList>
            <person name="Kallberg Y."/>
            <person name="Tangrot J."/>
            <person name="Rosling A."/>
        </authorList>
    </citation>
    <scope>NUCLEOTIDE SEQUENCE</scope>
    <source>
        <strain evidence="1">CL356</strain>
    </source>
</reference>
<proteinExistence type="predicted"/>
<evidence type="ECO:0000313" key="2">
    <source>
        <dbReference type="Proteomes" id="UP000789525"/>
    </source>
</evidence>
<protein>
    <submittedName>
        <fullName evidence="1">13023_t:CDS:1</fullName>
    </submittedName>
</protein>
<comment type="caution">
    <text evidence="1">The sequence shown here is derived from an EMBL/GenBank/DDBJ whole genome shotgun (WGS) entry which is preliminary data.</text>
</comment>
<organism evidence="1 2">
    <name type="scientific">Acaulospora colombiana</name>
    <dbReference type="NCBI Taxonomy" id="27376"/>
    <lineage>
        <taxon>Eukaryota</taxon>
        <taxon>Fungi</taxon>
        <taxon>Fungi incertae sedis</taxon>
        <taxon>Mucoromycota</taxon>
        <taxon>Glomeromycotina</taxon>
        <taxon>Glomeromycetes</taxon>
        <taxon>Diversisporales</taxon>
        <taxon>Acaulosporaceae</taxon>
        <taxon>Acaulospora</taxon>
    </lineage>
</organism>
<name>A0ACA9LIA1_9GLOM</name>
<sequence>MVNPAKANQREKEIDVARCKGAWDAIPELARKFRKHSAAGIVLEQTALAEYTLVKAIEKTEKEKGFGEESYDNDTPDNITLPPTVDESLVKDVFTKLEVALSQASGQERECIETLDTEFVPQNLPSGYNFVLIIQGLTIGGMAREALEDNDGAIACYDQIVILLAQKSGEKAEQLIYWSEEALYRASLLKVRLGAGESNWRVLEFVDQVMSDWELLNRGTASEMKGLTDMLYRATQKTFQSPKILRHLLNTLITLGDYEEAELAINAYVSIVEKGRETRKDVIEDASTPLNKYTIESTENIVQSLISGSELMAKHLNKSKEALELAQKAVAWCENGDSDVDNELLAQAWRYVGVGYSLVAREERDPDRRPDLHASAVDAFTKSSSFDSNAFETHYSLALEHAITRDIGQASTSVRQALVLDSTSIPCWHLLVLLMSSQKDIKGALKACEVGANESDWETADSSVDYSTLTAIGIDDGEEFIAFKLTQNTLQELLYGSDVAIQNSDKLFALYTKVFPDYGPGSPSDSIHDTLSSRKNYVYEEALTPTNPKVNMSTTSVRSSSSVAEKKEGNNSAEGSISGLYIGNKDTLDVPKANYAPSIASSRNSASSRRSPTPTIAGLSSSKSIMSSVQQTHQMHQTLKTKLRRQRAAKALSDLWLFSASAFRRLGNLEEAQKAIESAEDADCSNPDVWCQFGILLFLQGQSSDAITSFHKALAIDDQHVPTLVHLARTYLENDNIEMAESLLEDVTKSNGWDCAEAWLHLGKIFQVTNRIKRSKDCLWYALDLEETNPIRPFSVLPVCL</sequence>
<evidence type="ECO:0000313" key="1">
    <source>
        <dbReference type="EMBL" id="CAG8527190.1"/>
    </source>
</evidence>
<dbReference type="Proteomes" id="UP000789525">
    <property type="component" value="Unassembled WGS sequence"/>
</dbReference>
<keyword evidence="2" id="KW-1185">Reference proteome</keyword>
<accession>A0ACA9LIA1</accession>